<sequence length="156" mass="16488">MLLGNGTLGEGNLFVKDSGYIQHLSMCTRMEREDGKSAGLMGFACAKEPVALLWYLSVPQCLLAQTSPPPRAGPRPPAGPVQILLQKALSRGETERWVLLAHGPRCSCLTGVEVLRRKGRPGAAAGHAGVCLQPDRPPADLPKAAPVETATLEISA</sequence>
<organism evidence="1 2">
    <name type="scientific">Synaphobranchus kaupii</name>
    <name type="common">Kaup's arrowtooth eel</name>
    <dbReference type="NCBI Taxonomy" id="118154"/>
    <lineage>
        <taxon>Eukaryota</taxon>
        <taxon>Metazoa</taxon>
        <taxon>Chordata</taxon>
        <taxon>Craniata</taxon>
        <taxon>Vertebrata</taxon>
        <taxon>Euteleostomi</taxon>
        <taxon>Actinopterygii</taxon>
        <taxon>Neopterygii</taxon>
        <taxon>Teleostei</taxon>
        <taxon>Anguilliformes</taxon>
        <taxon>Synaphobranchidae</taxon>
        <taxon>Synaphobranchus</taxon>
    </lineage>
</organism>
<dbReference type="EMBL" id="JAINUF010000002">
    <property type="protein sequence ID" value="KAJ8374270.1"/>
    <property type="molecule type" value="Genomic_DNA"/>
</dbReference>
<name>A0A9Q1G3W0_SYNKA</name>
<gene>
    <name evidence="1" type="ORF">SKAU_G00048500</name>
</gene>
<protein>
    <submittedName>
        <fullName evidence="1">Uncharacterized protein</fullName>
    </submittedName>
</protein>
<reference evidence="1" key="1">
    <citation type="journal article" date="2023" name="Science">
        <title>Genome structures resolve the early diversification of teleost fishes.</title>
        <authorList>
            <person name="Parey E."/>
            <person name="Louis A."/>
            <person name="Montfort J."/>
            <person name="Bouchez O."/>
            <person name="Roques C."/>
            <person name="Iampietro C."/>
            <person name="Lluch J."/>
            <person name="Castinel A."/>
            <person name="Donnadieu C."/>
            <person name="Desvignes T."/>
            <person name="Floi Bucao C."/>
            <person name="Jouanno E."/>
            <person name="Wen M."/>
            <person name="Mejri S."/>
            <person name="Dirks R."/>
            <person name="Jansen H."/>
            <person name="Henkel C."/>
            <person name="Chen W.J."/>
            <person name="Zahm M."/>
            <person name="Cabau C."/>
            <person name="Klopp C."/>
            <person name="Thompson A.W."/>
            <person name="Robinson-Rechavi M."/>
            <person name="Braasch I."/>
            <person name="Lecointre G."/>
            <person name="Bobe J."/>
            <person name="Postlethwait J.H."/>
            <person name="Berthelot C."/>
            <person name="Roest Crollius H."/>
            <person name="Guiguen Y."/>
        </authorList>
    </citation>
    <scope>NUCLEOTIDE SEQUENCE</scope>
    <source>
        <strain evidence="1">WJC10195</strain>
    </source>
</reference>
<evidence type="ECO:0000313" key="2">
    <source>
        <dbReference type="Proteomes" id="UP001152622"/>
    </source>
</evidence>
<dbReference type="AlphaFoldDB" id="A0A9Q1G3W0"/>
<evidence type="ECO:0000313" key="1">
    <source>
        <dbReference type="EMBL" id="KAJ8374270.1"/>
    </source>
</evidence>
<comment type="caution">
    <text evidence="1">The sequence shown here is derived from an EMBL/GenBank/DDBJ whole genome shotgun (WGS) entry which is preliminary data.</text>
</comment>
<proteinExistence type="predicted"/>
<keyword evidence="2" id="KW-1185">Reference proteome</keyword>
<accession>A0A9Q1G3W0</accession>
<dbReference type="Proteomes" id="UP001152622">
    <property type="component" value="Chromosome 2"/>
</dbReference>